<evidence type="ECO:0000313" key="4">
    <source>
        <dbReference type="Proteomes" id="UP000255326"/>
    </source>
</evidence>
<organism evidence="3 4">
    <name type="scientific">Falsibacillus pallidus</name>
    <dbReference type="NCBI Taxonomy" id="493781"/>
    <lineage>
        <taxon>Bacteria</taxon>
        <taxon>Bacillati</taxon>
        <taxon>Bacillota</taxon>
        <taxon>Bacilli</taxon>
        <taxon>Bacillales</taxon>
        <taxon>Bacillaceae</taxon>
        <taxon>Falsibacillus</taxon>
    </lineage>
</organism>
<dbReference type="Proteomes" id="UP000255326">
    <property type="component" value="Unassembled WGS sequence"/>
</dbReference>
<dbReference type="PANTHER" id="PTHR43434">
    <property type="entry name" value="PHOSPHOGLYCOLATE PHOSPHATASE"/>
    <property type="match status" value="1"/>
</dbReference>
<accession>A0A370GQ88</accession>
<dbReference type="GO" id="GO:0006281">
    <property type="term" value="P:DNA repair"/>
    <property type="evidence" value="ECO:0007669"/>
    <property type="project" value="TreeGrafter"/>
</dbReference>
<sequence length="148" mass="16479">MERLVDNIRAGKGGLYPGVEDVFGFLKENGYAIYIASNGLIEYLKAIVEYYQMDRWVTETFSIQQIGTLNKGDLVQSILQKYGITNGAVVGDRLSDISAAKDNGLISVGCHFDFAREEELAEADYVIKNFEELKEFLPTIGDRIGLAK</sequence>
<evidence type="ECO:0000256" key="2">
    <source>
        <dbReference type="ARBA" id="ARBA00022842"/>
    </source>
</evidence>
<proteinExistence type="predicted"/>
<keyword evidence="4" id="KW-1185">Reference proteome</keyword>
<dbReference type="Gene3D" id="3.40.50.1000">
    <property type="entry name" value="HAD superfamily/HAD-like"/>
    <property type="match status" value="1"/>
</dbReference>
<keyword evidence="1 3" id="KW-0378">Hydrolase</keyword>
<comment type="caution">
    <text evidence="3">The sequence shown here is derived from an EMBL/GenBank/DDBJ whole genome shotgun (WGS) entry which is preliminary data.</text>
</comment>
<dbReference type="GO" id="GO:0008967">
    <property type="term" value="F:phosphoglycolate phosphatase activity"/>
    <property type="evidence" value="ECO:0007669"/>
    <property type="project" value="TreeGrafter"/>
</dbReference>
<dbReference type="SUPFAM" id="SSF56784">
    <property type="entry name" value="HAD-like"/>
    <property type="match status" value="1"/>
</dbReference>
<name>A0A370GQ88_9BACI</name>
<protein>
    <submittedName>
        <fullName evidence="3">Haloacid dehalogenase-like hydrolase</fullName>
    </submittedName>
</protein>
<dbReference type="EMBL" id="QQAY01000002">
    <property type="protein sequence ID" value="RDI45559.1"/>
    <property type="molecule type" value="Genomic_DNA"/>
</dbReference>
<keyword evidence="2" id="KW-0460">Magnesium</keyword>
<dbReference type="PANTHER" id="PTHR43434:SF1">
    <property type="entry name" value="PHOSPHOGLYCOLATE PHOSPHATASE"/>
    <property type="match status" value="1"/>
</dbReference>
<evidence type="ECO:0000313" key="3">
    <source>
        <dbReference type="EMBL" id="RDI45559.1"/>
    </source>
</evidence>
<dbReference type="Pfam" id="PF00702">
    <property type="entry name" value="Hydrolase"/>
    <property type="match status" value="1"/>
</dbReference>
<dbReference type="InterPro" id="IPR036412">
    <property type="entry name" value="HAD-like_sf"/>
</dbReference>
<gene>
    <name evidence="3" type="ORF">DFR59_102187</name>
</gene>
<dbReference type="InterPro" id="IPR023214">
    <property type="entry name" value="HAD_sf"/>
</dbReference>
<dbReference type="AlphaFoldDB" id="A0A370GQ88"/>
<dbReference type="InterPro" id="IPR050155">
    <property type="entry name" value="HAD-like_hydrolase_sf"/>
</dbReference>
<evidence type="ECO:0000256" key="1">
    <source>
        <dbReference type="ARBA" id="ARBA00022801"/>
    </source>
</evidence>
<reference evidence="3 4" key="1">
    <citation type="submission" date="2018-07" db="EMBL/GenBank/DDBJ databases">
        <title>Genomic Encyclopedia of Type Strains, Phase IV (KMG-IV): sequencing the most valuable type-strain genomes for metagenomic binning, comparative biology and taxonomic classification.</title>
        <authorList>
            <person name="Goeker M."/>
        </authorList>
    </citation>
    <scope>NUCLEOTIDE SEQUENCE [LARGE SCALE GENOMIC DNA]</scope>
    <source>
        <strain evidence="3 4">DSM 25281</strain>
    </source>
</reference>